<feature type="domain" description="EF-hand" evidence="3">
    <location>
        <begin position="843"/>
        <end position="870"/>
    </location>
</feature>
<dbReference type="SUPFAM" id="SSF52833">
    <property type="entry name" value="Thioredoxin-like"/>
    <property type="match status" value="1"/>
</dbReference>
<name>A0ABU5MZR4_9BACT</name>
<feature type="region of interest" description="Disordered" evidence="1">
    <location>
        <begin position="386"/>
        <end position="466"/>
    </location>
</feature>
<feature type="compositionally biased region" description="Polar residues" evidence="1">
    <location>
        <begin position="438"/>
        <end position="447"/>
    </location>
</feature>
<proteinExistence type="predicted"/>
<dbReference type="InterPro" id="IPR011992">
    <property type="entry name" value="EF-hand-dom_pair"/>
</dbReference>
<protein>
    <submittedName>
        <fullName evidence="4">DUF1566 domain-containing protein</fullName>
    </submittedName>
</protein>
<dbReference type="PANTHER" id="PTHR35812">
    <property type="entry name" value="LIPOPROTEIN"/>
    <property type="match status" value="1"/>
</dbReference>
<dbReference type="InterPro" id="IPR036249">
    <property type="entry name" value="Thioredoxin-like_sf"/>
</dbReference>
<feature type="compositionally biased region" description="Basic and acidic residues" evidence="1">
    <location>
        <begin position="396"/>
        <end position="406"/>
    </location>
</feature>
<feature type="region of interest" description="Disordered" evidence="1">
    <location>
        <begin position="348"/>
        <end position="374"/>
    </location>
</feature>
<comment type="caution">
    <text evidence="4">The sequence shown here is derived from an EMBL/GenBank/DDBJ whole genome shotgun (WGS) entry which is preliminary data.</text>
</comment>
<accession>A0ABU5MZR4</accession>
<organism evidence="4 5">
    <name type="scientific">Pontiella agarivorans</name>
    <dbReference type="NCBI Taxonomy" id="3038953"/>
    <lineage>
        <taxon>Bacteria</taxon>
        <taxon>Pseudomonadati</taxon>
        <taxon>Kiritimatiellota</taxon>
        <taxon>Kiritimatiellia</taxon>
        <taxon>Kiritimatiellales</taxon>
        <taxon>Pontiellaceae</taxon>
        <taxon>Pontiella</taxon>
    </lineage>
</organism>
<feature type="compositionally biased region" description="Low complexity" evidence="1">
    <location>
        <begin position="412"/>
        <end position="434"/>
    </location>
</feature>
<evidence type="ECO:0000259" key="3">
    <source>
        <dbReference type="PROSITE" id="PS50222"/>
    </source>
</evidence>
<dbReference type="PANTHER" id="PTHR35812:SF1">
    <property type="entry name" value="LIPOPROTEIN"/>
    <property type="match status" value="1"/>
</dbReference>
<dbReference type="CDD" id="cd00051">
    <property type="entry name" value="EFh"/>
    <property type="match status" value="1"/>
</dbReference>
<dbReference type="InterPro" id="IPR011460">
    <property type="entry name" value="Lcl_C"/>
</dbReference>
<feature type="region of interest" description="Disordered" evidence="1">
    <location>
        <begin position="807"/>
        <end position="858"/>
    </location>
</feature>
<feature type="compositionally biased region" description="Basic and acidic residues" evidence="1">
    <location>
        <begin position="845"/>
        <end position="858"/>
    </location>
</feature>
<dbReference type="Gene3D" id="3.40.30.10">
    <property type="entry name" value="Glutaredoxin"/>
    <property type="match status" value="1"/>
</dbReference>
<evidence type="ECO:0000256" key="2">
    <source>
        <dbReference type="SAM" id="SignalP"/>
    </source>
</evidence>
<dbReference type="PROSITE" id="PS50222">
    <property type="entry name" value="EF_HAND_2"/>
    <property type="match status" value="1"/>
</dbReference>
<reference evidence="4 5" key="1">
    <citation type="journal article" date="2024" name="Appl. Environ. Microbiol.">
        <title>Pontiella agarivorans sp. nov., a novel marine anaerobic bacterium capable of degrading macroalgal polysaccharides and fixing nitrogen.</title>
        <authorList>
            <person name="Liu N."/>
            <person name="Kivenson V."/>
            <person name="Peng X."/>
            <person name="Cui Z."/>
            <person name="Lankiewicz T.S."/>
            <person name="Gosselin K.M."/>
            <person name="English C.J."/>
            <person name="Blair E.M."/>
            <person name="O'Malley M.A."/>
            <person name="Valentine D.L."/>
        </authorList>
    </citation>
    <scope>NUCLEOTIDE SEQUENCE [LARGE SCALE GENOMIC DNA]</scope>
    <source>
        <strain evidence="4 5">NLcol2</strain>
    </source>
</reference>
<evidence type="ECO:0000313" key="5">
    <source>
        <dbReference type="Proteomes" id="UP001290861"/>
    </source>
</evidence>
<feature type="chain" id="PRO_5046354672" evidence="2">
    <location>
        <begin position="22"/>
        <end position="890"/>
    </location>
</feature>
<keyword evidence="2" id="KW-0732">Signal</keyword>
<dbReference type="Proteomes" id="UP001290861">
    <property type="component" value="Unassembled WGS sequence"/>
</dbReference>
<feature type="compositionally biased region" description="Basic and acidic residues" evidence="1">
    <location>
        <begin position="449"/>
        <end position="463"/>
    </location>
</feature>
<dbReference type="Pfam" id="PF07603">
    <property type="entry name" value="Lcl_C"/>
    <property type="match status" value="2"/>
</dbReference>
<evidence type="ECO:0000256" key="1">
    <source>
        <dbReference type="SAM" id="MobiDB-lite"/>
    </source>
</evidence>
<dbReference type="InterPro" id="IPR002048">
    <property type="entry name" value="EF_hand_dom"/>
</dbReference>
<dbReference type="SUPFAM" id="SSF47473">
    <property type="entry name" value="EF-hand"/>
    <property type="match status" value="1"/>
</dbReference>
<feature type="compositionally biased region" description="Low complexity" evidence="1">
    <location>
        <begin position="814"/>
        <end position="841"/>
    </location>
</feature>
<sequence>MKTTARIGTALISLAALSSPAGLTYPVVDTGQTTAFGKDKGQDAHYLANPPSYKDNGDGTVTDNVTGLMWIKDPGEKITWEQAMQNASKCRTGGYDDWRLPSIKELYSLIQFTGLDPDPMSTDTGSLIPFIDTDVFDFKYGDPAKNERIIDSQFATTSIYTSTTMRGAKTMFGVNFADGRIKGYGLEDPRGRGAKTFHVLYVRGNPEYGKNKFKNNGDGTVTDEATGLTWMKADSGKGMDWPSALEYAEGMEFAGHDDWRLPTAKELQSLVDYSRAPDSTGSAAIDPVFQCTEITNPGGKKDYAAYWSSTTHLSTRSNTSAAYVNFGRALGWMEDRRSGEKQLLDVHGAGAQRSDPKTGDASEFPYGRGPQGDVISIDNMVRLVRGGNVEQVDPPVARETRMRESSGDQSRQQRPNRQQGQQQNARRGQRQNPGMNVGQRTARSGQGSRPRDKVRSRDTEFNEKFPMGSKLPNSLKLYNTDRKLVAANSIFKAKYTVIVGGCLTCPEYRNSYPEIEAVAADYRDKGVQFYFLYQSLTHPENWGFVQPTSIQERFAQVDHAKELLQTSIPWLTDTMDNEMKLHFALTPNSQFVFDRDGKIVHRSSWGRGSSLRESLEKLVGPSDKITDIAELNLPTFGPRKTSAANSLLEPQRLDGVAVPLRVAAGGDEADLEYMHSRNFGKSNRYVKLRPEADQQLIRTGTGQLYLGFRQDPVLGAAWNNLATPPKYRITARGAKVTPAMAAAPELSVEHDTEPREFLVDVKNWKTGTPIKVEIQYFACNEEKGWCEAVQQEFTVWLEKDETGGMVAGRTHFPGNNGQAGRNAQGQQRSGQDQRRGQNQGGSILERFDTDNDGKISEDEFRGPIERFILLDEDNDGYITEDEVRTARRNR</sequence>
<dbReference type="RefSeq" id="WP_322609484.1">
    <property type="nucleotide sequence ID" value="NZ_JARVCO010000012.1"/>
</dbReference>
<dbReference type="Gene3D" id="1.10.238.10">
    <property type="entry name" value="EF-hand"/>
    <property type="match status" value="1"/>
</dbReference>
<feature type="signal peptide" evidence="2">
    <location>
        <begin position="1"/>
        <end position="21"/>
    </location>
</feature>
<dbReference type="PROSITE" id="PS00018">
    <property type="entry name" value="EF_HAND_1"/>
    <property type="match status" value="2"/>
</dbReference>
<dbReference type="InterPro" id="IPR018247">
    <property type="entry name" value="EF_Hand_1_Ca_BS"/>
</dbReference>
<gene>
    <name evidence="4" type="ORF">P9H32_13815</name>
</gene>
<dbReference type="EMBL" id="JARVCO010000012">
    <property type="protein sequence ID" value="MDZ8119700.1"/>
    <property type="molecule type" value="Genomic_DNA"/>
</dbReference>
<evidence type="ECO:0000313" key="4">
    <source>
        <dbReference type="EMBL" id="MDZ8119700.1"/>
    </source>
</evidence>
<keyword evidence="5" id="KW-1185">Reference proteome</keyword>